<protein>
    <recommendedName>
        <fullName evidence="1">LSDAT prokaryote domain-containing protein</fullName>
    </recommendedName>
</protein>
<evidence type="ECO:0000313" key="2">
    <source>
        <dbReference type="EMBL" id="RKT56283.1"/>
    </source>
</evidence>
<dbReference type="InterPro" id="IPR041482">
    <property type="entry name" value="LSDAT_prok"/>
</dbReference>
<accession>A0A495W6J5</accession>
<comment type="caution">
    <text evidence="2">The sequence shown here is derived from an EMBL/GenBank/DDBJ whole genome shotgun (WGS) entry which is preliminary data.</text>
</comment>
<sequence length="204" mass="20211">MRVTSGAELSRLPRERPVLVLVGGADGMAAEPLAALGAALADLVPVLDELGAVVVDGGTDTGVMRAAGRARAAAGGRFPLIGVVADGVTATYEPNHTDLVLVPGDRWGAEAPWLADVAGVVAGSRPSVTVLANGGGIAYEDAALSLARGRRLVVVRGTGRTADAIAGRAGPRAARIAASPLTAVVGLPGLVAHVGRVLREAGGA</sequence>
<name>A0A495W6J5_9PSEU</name>
<gene>
    <name evidence="2" type="ORF">C8E97_4976</name>
</gene>
<organism evidence="2 3">
    <name type="scientific">Saccharothrix australiensis</name>
    <dbReference type="NCBI Taxonomy" id="2072"/>
    <lineage>
        <taxon>Bacteria</taxon>
        <taxon>Bacillati</taxon>
        <taxon>Actinomycetota</taxon>
        <taxon>Actinomycetes</taxon>
        <taxon>Pseudonocardiales</taxon>
        <taxon>Pseudonocardiaceae</taxon>
        <taxon>Saccharothrix</taxon>
    </lineage>
</organism>
<feature type="domain" description="LSDAT prokaryote" evidence="1">
    <location>
        <begin position="16"/>
        <end position="186"/>
    </location>
</feature>
<dbReference type="AlphaFoldDB" id="A0A495W6J5"/>
<dbReference type="RefSeq" id="WP_170211986.1">
    <property type="nucleotide sequence ID" value="NZ_RBXO01000001.1"/>
</dbReference>
<evidence type="ECO:0000313" key="3">
    <source>
        <dbReference type="Proteomes" id="UP000282084"/>
    </source>
</evidence>
<proteinExistence type="predicted"/>
<dbReference type="Proteomes" id="UP000282084">
    <property type="component" value="Unassembled WGS sequence"/>
</dbReference>
<evidence type="ECO:0000259" key="1">
    <source>
        <dbReference type="Pfam" id="PF18171"/>
    </source>
</evidence>
<dbReference type="Pfam" id="PF18171">
    <property type="entry name" value="LSDAT_prok"/>
    <property type="match status" value="1"/>
</dbReference>
<reference evidence="2 3" key="1">
    <citation type="submission" date="2018-10" db="EMBL/GenBank/DDBJ databases">
        <title>Sequencing the genomes of 1000 actinobacteria strains.</title>
        <authorList>
            <person name="Klenk H.-P."/>
        </authorList>
    </citation>
    <scope>NUCLEOTIDE SEQUENCE [LARGE SCALE GENOMIC DNA]</scope>
    <source>
        <strain evidence="2 3">DSM 43800</strain>
    </source>
</reference>
<keyword evidence="3" id="KW-1185">Reference proteome</keyword>
<dbReference type="EMBL" id="RBXO01000001">
    <property type="protein sequence ID" value="RKT56283.1"/>
    <property type="molecule type" value="Genomic_DNA"/>
</dbReference>